<feature type="compositionally biased region" description="Polar residues" evidence="12">
    <location>
        <begin position="70"/>
        <end position="79"/>
    </location>
</feature>
<dbReference type="STRING" id="286115.A0A507D4L5"/>
<name>A0A507D4L5_9FUNG</name>
<dbReference type="GO" id="GO:0006302">
    <property type="term" value="P:double-strand break repair"/>
    <property type="evidence" value="ECO:0007669"/>
    <property type="project" value="TreeGrafter"/>
</dbReference>
<evidence type="ECO:0000313" key="16">
    <source>
        <dbReference type="Proteomes" id="UP000317494"/>
    </source>
</evidence>
<dbReference type="AlphaFoldDB" id="A0A507D4L5"/>
<keyword evidence="4" id="KW-0808">Transferase</keyword>
<dbReference type="InterPro" id="IPR001841">
    <property type="entry name" value="Znf_RING"/>
</dbReference>
<gene>
    <name evidence="14" type="ORF">SeLEV6574_g03362</name>
    <name evidence="15" type="ORF">SeMB42_g02924</name>
</gene>
<evidence type="ECO:0000256" key="9">
    <source>
        <dbReference type="ARBA" id="ARBA00022833"/>
    </source>
</evidence>
<dbReference type="EC" id="2.3.2.27" evidence="3"/>
<evidence type="ECO:0000256" key="5">
    <source>
        <dbReference type="ARBA" id="ARBA00022723"/>
    </source>
</evidence>
<dbReference type="PANTHER" id="PTHR23328">
    <property type="entry name" value="RING-TYPE DOMAIN-CONTAINING PROTEIN"/>
    <property type="match status" value="1"/>
</dbReference>
<dbReference type="GO" id="GO:0031491">
    <property type="term" value="F:nucleosome binding"/>
    <property type="evidence" value="ECO:0007669"/>
    <property type="project" value="TreeGrafter"/>
</dbReference>
<dbReference type="InterPro" id="IPR013083">
    <property type="entry name" value="Znf_RING/FYVE/PHD"/>
</dbReference>
<comment type="subcellular location">
    <subcellularLocation>
        <location evidence="2">Nucleus</location>
    </subcellularLocation>
</comment>
<keyword evidence="8" id="KW-0833">Ubl conjugation pathway</keyword>
<keyword evidence="5" id="KW-0479">Metal-binding</keyword>
<dbReference type="GO" id="GO:0005634">
    <property type="term" value="C:nucleus"/>
    <property type="evidence" value="ECO:0007669"/>
    <property type="project" value="UniProtKB-SubCell"/>
</dbReference>
<reference evidence="16 17" key="1">
    <citation type="journal article" date="2019" name="Sci. Rep.">
        <title>Comparative genomics of chytrid fungi reveal insights into the obligate biotrophic and pathogenic lifestyle of Synchytrium endobioticum.</title>
        <authorList>
            <person name="van de Vossenberg B.T.L.H."/>
            <person name="Warris S."/>
            <person name="Nguyen H.D.T."/>
            <person name="van Gent-Pelzer M.P.E."/>
            <person name="Joly D.L."/>
            <person name="van de Geest H.C."/>
            <person name="Bonants P.J.M."/>
            <person name="Smith D.S."/>
            <person name="Levesque C.A."/>
            <person name="van der Lee T.A.J."/>
        </authorList>
    </citation>
    <scope>NUCLEOTIDE SEQUENCE [LARGE SCALE GENOMIC DNA]</scope>
    <source>
        <strain evidence="14 17">LEV6574</strain>
        <strain evidence="15 16">MB42</strain>
    </source>
</reference>
<feature type="region of interest" description="Disordered" evidence="12">
    <location>
        <begin position="53"/>
        <end position="79"/>
    </location>
</feature>
<evidence type="ECO:0000313" key="17">
    <source>
        <dbReference type="Proteomes" id="UP000320475"/>
    </source>
</evidence>
<keyword evidence="10" id="KW-0539">Nucleus</keyword>
<evidence type="ECO:0000256" key="6">
    <source>
        <dbReference type="ARBA" id="ARBA00022763"/>
    </source>
</evidence>
<dbReference type="SUPFAM" id="SSF57850">
    <property type="entry name" value="RING/U-box"/>
    <property type="match status" value="1"/>
</dbReference>
<evidence type="ECO:0000256" key="10">
    <source>
        <dbReference type="ARBA" id="ARBA00023242"/>
    </source>
</evidence>
<accession>A0A507D4L5</accession>
<keyword evidence="9" id="KW-0862">Zinc</keyword>
<dbReference type="PROSITE" id="PS50089">
    <property type="entry name" value="ZF_RING_2"/>
    <property type="match status" value="1"/>
</dbReference>
<dbReference type="OrthoDB" id="2161245at2759"/>
<dbReference type="Proteomes" id="UP000320475">
    <property type="component" value="Unassembled WGS sequence"/>
</dbReference>
<dbReference type="EMBL" id="QEAN01000097">
    <property type="protein sequence ID" value="TPX48618.1"/>
    <property type="molecule type" value="Genomic_DNA"/>
</dbReference>
<sequence length="171" mass="19246">MSIAERSTSLFPAYQWLNPHDLLLTTTHLPLISNIMNVSSAAFMTNKSQRTVKSTAVKNTKRPDSMTGKDLSSNAGTNDVGNDIIDPDFRCPVCLEWLMDPITFDCHHSICHECLQKTLESAFCKGVCPICRHRVLSFLRQHAHNPEALINHKLAATIAKKRAEYARRNNK</sequence>
<dbReference type="PROSITE" id="PS00518">
    <property type="entry name" value="ZF_RING_1"/>
    <property type="match status" value="1"/>
</dbReference>
<dbReference type="PANTHER" id="PTHR23328:SF0">
    <property type="entry name" value="RING-TYPE DOMAIN-CONTAINING PROTEIN"/>
    <property type="match status" value="1"/>
</dbReference>
<keyword evidence="7 11" id="KW-0863">Zinc-finger</keyword>
<dbReference type="GO" id="GO:0061630">
    <property type="term" value="F:ubiquitin protein ligase activity"/>
    <property type="evidence" value="ECO:0007669"/>
    <property type="project" value="UniProtKB-EC"/>
</dbReference>
<feature type="domain" description="RING-type" evidence="13">
    <location>
        <begin position="91"/>
        <end position="132"/>
    </location>
</feature>
<comment type="catalytic activity">
    <reaction evidence="1">
        <text>S-ubiquitinyl-[E2 ubiquitin-conjugating enzyme]-L-cysteine + [acceptor protein]-L-lysine = [E2 ubiquitin-conjugating enzyme]-L-cysteine + N(6)-ubiquitinyl-[acceptor protein]-L-lysine.</text>
        <dbReference type="EC" id="2.3.2.27"/>
    </reaction>
</comment>
<dbReference type="EMBL" id="QEAM01000111">
    <property type="protein sequence ID" value="TPX46190.1"/>
    <property type="molecule type" value="Genomic_DNA"/>
</dbReference>
<dbReference type="VEuPathDB" id="FungiDB:SeMB42_g02924"/>
<evidence type="ECO:0000256" key="11">
    <source>
        <dbReference type="PROSITE-ProRule" id="PRU00175"/>
    </source>
</evidence>
<keyword evidence="16" id="KW-1185">Reference proteome</keyword>
<dbReference type="GO" id="GO:0008270">
    <property type="term" value="F:zinc ion binding"/>
    <property type="evidence" value="ECO:0007669"/>
    <property type="project" value="UniProtKB-KW"/>
</dbReference>
<evidence type="ECO:0000259" key="13">
    <source>
        <dbReference type="PROSITE" id="PS50089"/>
    </source>
</evidence>
<proteinExistence type="predicted"/>
<dbReference type="Pfam" id="PF13923">
    <property type="entry name" value="zf-C3HC4_2"/>
    <property type="match status" value="1"/>
</dbReference>
<evidence type="ECO:0000256" key="12">
    <source>
        <dbReference type="SAM" id="MobiDB-lite"/>
    </source>
</evidence>
<dbReference type="InterPro" id="IPR017907">
    <property type="entry name" value="Znf_RING_CS"/>
</dbReference>
<dbReference type="Proteomes" id="UP000317494">
    <property type="component" value="Unassembled WGS sequence"/>
</dbReference>
<dbReference type="SMART" id="SM00184">
    <property type="entry name" value="RING"/>
    <property type="match status" value="1"/>
</dbReference>
<dbReference type="GO" id="GO:0035861">
    <property type="term" value="C:site of double-strand break"/>
    <property type="evidence" value="ECO:0007669"/>
    <property type="project" value="TreeGrafter"/>
</dbReference>
<evidence type="ECO:0000256" key="8">
    <source>
        <dbReference type="ARBA" id="ARBA00022786"/>
    </source>
</evidence>
<comment type="caution">
    <text evidence="14">The sequence shown here is derived from an EMBL/GenBank/DDBJ whole genome shotgun (WGS) entry which is preliminary data.</text>
</comment>
<dbReference type="InterPro" id="IPR051657">
    <property type="entry name" value="RNF168/RNF169_E3_ubiq-ligase"/>
</dbReference>
<evidence type="ECO:0000256" key="7">
    <source>
        <dbReference type="ARBA" id="ARBA00022771"/>
    </source>
</evidence>
<keyword evidence="6" id="KW-0227">DNA damage</keyword>
<evidence type="ECO:0000313" key="15">
    <source>
        <dbReference type="EMBL" id="TPX48618.1"/>
    </source>
</evidence>
<evidence type="ECO:0000313" key="14">
    <source>
        <dbReference type="EMBL" id="TPX46190.1"/>
    </source>
</evidence>
<evidence type="ECO:0000256" key="4">
    <source>
        <dbReference type="ARBA" id="ARBA00022679"/>
    </source>
</evidence>
<evidence type="ECO:0000256" key="2">
    <source>
        <dbReference type="ARBA" id="ARBA00004123"/>
    </source>
</evidence>
<protein>
    <recommendedName>
        <fullName evidence="3">RING-type E3 ubiquitin transferase</fullName>
        <ecNumber evidence="3">2.3.2.27</ecNumber>
    </recommendedName>
</protein>
<organism evidence="14 17">
    <name type="scientific">Synchytrium endobioticum</name>
    <dbReference type="NCBI Taxonomy" id="286115"/>
    <lineage>
        <taxon>Eukaryota</taxon>
        <taxon>Fungi</taxon>
        <taxon>Fungi incertae sedis</taxon>
        <taxon>Chytridiomycota</taxon>
        <taxon>Chytridiomycota incertae sedis</taxon>
        <taxon>Chytridiomycetes</taxon>
        <taxon>Synchytriales</taxon>
        <taxon>Synchytriaceae</taxon>
        <taxon>Synchytrium</taxon>
    </lineage>
</organism>
<evidence type="ECO:0000256" key="1">
    <source>
        <dbReference type="ARBA" id="ARBA00000900"/>
    </source>
</evidence>
<evidence type="ECO:0000256" key="3">
    <source>
        <dbReference type="ARBA" id="ARBA00012483"/>
    </source>
</evidence>
<dbReference type="Gene3D" id="3.30.40.10">
    <property type="entry name" value="Zinc/RING finger domain, C3HC4 (zinc finger)"/>
    <property type="match status" value="1"/>
</dbReference>